<feature type="region of interest" description="Disordered" evidence="1">
    <location>
        <begin position="73"/>
        <end position="98"/>
    </location>
</feature>
<evidence type="ECO:0000256" key="1">
    <source>
        <dbReference type="SAM" id="MobiDB-lite"/>
    </source>
</evidence>
<dbReference type="EMBL" id="CP109441">
    <property type="protein sequence ID" value="WUV43036.1"/>
    <property type="molecule type" value="Genomic_DNA"/>
</dbReference>
<evidence type="ECO:0000313" key="3">
    <source>
        <dbReference type="Proteomes" id="UP001432062"/>
    </source>
</evidence>
<accession>A0ABZ1YJA2</accession>
<dbReference type="Proteomes" id="UP001432062">
    <property type="component" value="Chromosome"/>
</dbReference>
<proteinExistence type="predicted"/>
<evidence type="ECO:0000313" key="2">
    <source>
        <dbReference type="EMBL" id="WUV43036.1"/>
    </source>
</evidence>
<reference evidence="2" key="1">
    <citation type="submission" date="2022-10" db="EMBL/GenBank/DDBJ databases">
        <title>The complete genomes of actinobacterial strains from the NBC collection.</title>
        <authorList>
            <person name="Joergensen T.S."/>
            <person name="Alvarez Arevalo M."/>
            <person name="Sterndorff E.B."/>
            <person name="Faurdal D."/>
            <person name="Vuksanovic O."/>
            <person name="Mourched A.-S."/>
            <person name="Charusanti P."/>
            <person name="Shaw S."/>
            <person name="Blin K."/>
            <person name="Weber T."/>
        </authorList>
    </citation>
    <scope>NUCLEOTIDE SEQUENCE</scope>
    <source>
        <strain evidence="2">NBC_01482</strain>
    </source>
</reference>
<gene>
    <name evidence="2" type="ORF">OG563_27825</name>
</gene>
<name>A0ABZ1YJA2_9NOCA</name>
<protein>
    <submittedName>
        <fullName evidence="2">Uncharacterized protein</fullName>
    </submittedName>
</protein>
<sequence length="98" mass="10150">MELLLLLIVALVVVGVGLGLVLLIAVRISQTEPSRAIDDTGVVSGSGESRRSALVRRTAVDAACAAADALTLPPMRLPGSTPHAEPARRPRFGLSSQP</sequence>
<keyword evidence="3" id="KW-1185">Reference proteome</keyword>
<organism evidence="2 3">
    <name type="scientific">Nocardia vinacea</name>
    <dbReference type="NCBI Taxonomy" id="96468"/>
    <lineage>
        <taxon>Bacteria</taxon>
        <taxon>Bacillati</taxon>
        <taxon>Actinomycetota</taxon>
        <taxon>Actinomycetes</taxon>
        <taxon>Mycobacteriales</taxon>
        <taxon>Nocardiaceae</taxon>
        <taxon>Nocardia</taxon>
    </lineage>
</organism>